<accession>A0ABN7X4U9</accession>
<proteinExistence type="predicted"/>
<feature type="non-terminal residue" evidence="1">
    <location>
        <position position="1"/>
    </location>
</feature>
<reference evidence="1 2" key="1">
    <citation type="submission" date="2021-06" db="EMBL/GenBank/DDBJ databases">
        <authorList>
            <person name="Kallberg Y."/>
            <person name="Tangrot J."/>
            <person name="Rosling A."/>
        </authorList>
    </citation>
    <scope>NUCLEOTIDE SEQUENCE [LARGE SCALE GENOMIC DNA]</scope>
    <source>
        <strain evidence="1 2">120-4 pot B 10/14</strain>
    </source>
</reference>
<organism evidence="1 2">
    <name type="scientific">Gigaspora margarita</name>
    <dbReference type="NCBI Taxonomy" id="4874"/>
    <lineage>
        <taxon>Eukaryota</taxon>
        <taxon>Fungi</taxon>
        <taxon>Fungi incertae sedis</taxon>
        <taxon>Mucoromycota</taxon>
        <taxon>Glomeromycotina</taxon>
        <taxon>Glomeromycetes</taxon>
        <taxon>Diversisporales</taxon>
        <taxon>Gigasporaceae</taxon>
        <taxon>Gigaspora</taxon>
    </lineage>
</organism>
<evidence type="ECO:0000313" key="1">
    <source>
        <dbReference type="EMBL" id="CAG8847517.1"/>
    </source>
</evidence>
<keyword evidence="2" id="KW-1185">Reference proteome</keyword>
<dbReference type="Proteomes" id="UP000789901">
    <property type="component" value="Unassembled WGS sequence"/>
</dbReference>
<comment type="caution">
    <text evidence="1">The sequence shown here is derived from an EMBL/GenBank/DDBJ whole genome shotgun (WGS) entry which is preliminary data.</text>
</comment>
<protein>
    <submittedName>
        <fullName evidence="1">20825_t:CDS:1</fullName>
    </submittedName>
</protein>
<name>A0ABN7X4U9_GIGMA</name>
<dbReference type="EMBL" id="CAJVQB010088041">
    <property type="protein sequence ID" value="CAG8847517.1"/>
    <property type="molecule type" value="Genomic_DNA"/>
</dbReference>
<sequence length="317" mass="36636">KEALDVIHTEASSMNGSFDFFKFIQNNPKLDLEEKQFILSSQVKALKSTTAKITKPNTLCIYCQSEIPMDYYCTNCVRQYIQSNFNHWTSESPMLDKLIQDFQLKNFLQSSAIIEWVPYEKFDEVQFKAKGGFSTVYTATWMGGWITDWDEYDRKFLRCGSQPIILKSLDNSSDPDDAFFKEALAYLELSEDFGFVSLINCLCMTKHPINGDYMLILRIALNGDLNGFLKKCWDVNPSRRPKASSLRNFFQTKKNEIINGKYTFPELDTTSNILFKTSQIIDSNMINKVIHEAASKNKLIETDEIETLLEYTKPFKN</sequence>
<evidence type="ECO:0000313" key="2">
    <source>
        <dbReference type="Proteomes" id="UP000789901"/>
    </source>
</evidence>
<gene>
    <name evidence="1" type="ORF">GMARGA_LOCUS38712</name>
</gene>